<sequence>MANDPIFTYLPAHWTEERYKNATDDDWETLSEEEAELLFKRENAEKEVASSNSGHQAFKDTLMAKAQAAGAPPPDFPSEDEGAEPHFLVKLVEENGWDDFGFLVFRTYFGDEALWEEFRESWDPILQHGFDMAPASDGLERIRDKLLMKTVDDDMTDGVSAEGVAFAYRLFVEDEDEVEEDEKLEPGLRTRMCLFVDQECMRSVTEPKASTPPFVKAVDVGLGASTQQRLGATFKVAIKDLVTHFYPALFLSSIVDVAKLRPQEDGDVWTRLSSSVYVLIQQEEL</sequence>
<dbReference type="EMBL" id="QZAV01000034">
    <property type="protein sequence ID" value="THX41425.1"/>
    <property type="molecule type" value="Genomic_DNA"/>
</dbReference>
<evidence type="ECO:0000313" key="2">
    <source>
        <dbReference type="Proteomes" id="UP000308953"/>
    </source>
</evidence>
<dbReference type="Proteomes" id="UP000308953">
    <property type="component" value="Unassembled WGS sequence"/>
</dbReference>
<dbReference type="AlphaFoldDB" id="A0A4S9F203"/>
<evidence type="ECO:0000313" key="1">
    <source>
        <dbReference type="EMBL" id="THX41425.1"/>
    </source>
</evidence>
<name>A0A4S9F203_AURPU</name>
<gene>
    <name evidence="1" type="ORF">D6D10_02736</name>
</gene>
<organism evidence="1 2">
    <name type="scientific">Aureobasidium pullulans</name>
    <name type="common">Black yeast</name>
    <name type="synonym">Pullularia pullulans</name>
    <dbReference type="NCBI Taxonomy" id="5580"/>
    <lineage>
        <taxon>Eukaryota</taxon>
        <taxon>Fungi</taxon>
        <taxon>Dikarya</taxon>
        <taxon>Ascomycota</taxon>
        <taxon>Pezizomycotina</taxon>
        <taxon>Dothideomycetes</taxon>
        <taxon>Dothideomycetidae</taxon>
        <taxon>Dothideales</taxon>
        <taxon>Saccotheciaceae</taxon>
        <taxon>Aureobasidium</taxon>
    </lineage>
</organism>
<comment type="caution">
    <text evidence="1">The sequence shown here is derived from an EMBL/GenBank/DDBJ whole genome shotgun (WGS) entry which is preliminary data.</text>
</comment>
<accession>A0A4S9F203</accession>
<protein>
    <submittedName>
        <fullName evidence="1">Uncharacterized protein</fullName>
    </submittedName>
</protein>
<reference evidence="1 2" key="1">
    <citation type="submission" date="2018-10" db="EMBL/GenBank/DDBJ databases">
        <title>Fifty Aureobasidium pullulans genomes reveal a recombining polyextremotolerant generalist.</title>
        <authorList>
            <person name="Gostincar C."/>
            <person name="Turk M."/>
            <person name="Zajc J."/>
            <person name="Gunde-Cimerman N."/>
        </authorList>
    </citation>
    <scope>NUCLEOTIDE SEQUENCE [LARGE SCALE GENOMIC DNA]</scope>
    <source>
        <strain evidence="1 2">EXF-9785</strain>
    </source>
</reference>
<proteinExistence type="predicted"/>